<dbReference type="PANTHER" id="PTHR31630:SF6">
    <property type="entry name" value="PHYTANOYL-COA DIOXYGENASE-RELATED"/>
    <property type="match status" value="1"/>
</dbReference>
<protein>
    <submittedName>
        <fullName evidence="1">Phytanoyl-CoA dioxygenase family protein</fullName>
    </submittedName>
</protein>
<name>A0ABX8XAP4_SHEPU</name>
<accession>A0ABX8XAP4</accession>
<dbReference type="EMBL" id="CP080635">
    <property type="protein sequence ID" value="QYX72632.1"/>
    <property type="molecule type" value="Genomic_DNA"/>
</dbReference>
<dbReference type="PANTHER" id="PTHR31630">
    <property type="entry name" value="PHYTANOYL-COA DIOXYGENASE-RELATED-RELATED"/>
    <property type="match status" value="1"/>
</dbReference>
<organism evidence="1 2">
    <name type="scientific">Shewanella putrefaciens</name>
    <name type="common">Pseudomonas putrefaciens</name>
    <dbReference type="NCBI Taxonomy" id="24"/>
    <lineage>
        <taxon>Bacteria</taxon>
        <taxon>Pseudomonadati</taxon>
        <taxon>Pseudomonadota</taxon>
        <taxon>Gammaproteobacteria</taxon>
        <taxon>Alteromonadales</taxon>
        <taxon>Shewanellaceae</taxon>
        <taxon>Shewanella</taxon>
    </lineage>
</organism>
<gene>
    <name evidence="1" type="ORF">K3G22_18220</name>
</gene>
<dbReference type="Pfam" id="PF05721">
    <property type="entry name" value="PhyH"/>
    <property type="match status" value="1"/>
</dbReference>
<reference evidence="1 2" key="1">
    <citation type="submission" date="2021-08" db="EMBL/GenBank/DDBJ databases">
        <title>Shewanella putrefaciens YZ-J, complete genome.</title>
        <authorList>
            <person name="Yi Z."/>
        </authorList>
    </citation>
    <scope>NUCLEOTIDE SEQUENCE [LARGE SCALE GENOMIC DNA]</scope>
    <source>
        <strain evidence="1 2">YZ-J</strain>
    </source>
</reference>
<keyword evidence="1" id="KW-0560">Oxidoreductase</keyword>
<proteinExistence type="predicted"/>
<dbReference type="Proteomes" id="UP000827084">
    <property type="component" value="Chromosome"/>
</dbReference>
<keyword evidence="2" id="KW-1185">Reference proteome</keyword>
<sequence length="360" mass="40728">MQQKLECEAGSSLSVEALATFANTLLQKSVLVSSEDLGGGGIYHLLRLWQKVQLQKGGESLPQLAHEWLLDKALLDLSGIGLEPGLKALYQNDDLQTFIKLILQTTKLTAEDIGVINQRLRDLSLGIARTVTPGVLPPNIVLSDAQLDFWLREGYLVIPQVLSVEQCAATRALIWQQLGANEKEPQTWYQSHALMQKIMLQLFRHPQLDANRQAPKIRQVFEQLWQRTDLVMTTDRVSFNPPETPTWHFPGPDMHWDMPLQLPIVFATQGLIYLTDTSAEQGAFCCVPGFHLKIENWLLEQNKTDIELQQQDWHEWPVKSIAAKAGDLIIWHHALPHGASPNRGKLPRMVQYINFYPVAS</sequence>
<dbReference type="InterPro" id="IPR008775">
    <property type="entry name" value="Phytyl_CoA_dOase-like"/>
</dbReference>
<dbReference type="Gene3D" id="2.60.120.620">
    <property type="entry name" value="q2cbj1_9rhob like domain"/>
    <property type="match status" value="1"/>
</dbReference>
<keyword evidence="1" id="KW-0223">Dioxygenase</keyword>
<evidence type="ECO:0000313" key="2">
    <source>
        <dbReference type="Proteomes" id="UP000827084"/>
    </source>
</evidence>
<dbReference type="SUPFAM" id="SSF51197">
    <property type="entry name" value="Clavaminate synthase-like"/>
    <property type="match status" value="1"/>
</dbReference>
<dbReference type="GO" id="GO:0051213">
    <property type="term" value="F:dioxygenase activity"/>
    <property type="evidence" value="ECO:0007669"/>
    <property type="project" value="UniProtKB-KW"/>
</dbReference>
<evidence type="ECO:0000313" key="1">
    <source>
        <dbReference type="EMBL" id="QYX72632.1"/>
    </source>
</evidence>